<protein>
    <recommendedName>
        <fullName evidence="4">Lumazine-binding protein</fullName>
    </recommendedName>
</protein>
<sequence>MKFIPFFLLMLLFSSCTAKRTCDSVLDAAKDGRLYYAIGNSNSIHFNYWDLITHPPKEDTSRMESRIMIPQNFDSYEFIAEEEIGMDTLIRHVNLNSFSDLTTEGIKIVKDIYMNKDGATLVNDSIIKYTEAPAPIRQITYRLSFGNQSSVQMFMCLKTSDGWKVFSSVNHLN</sequence>
<gene>
    <name evidence="2" type="ORF">LX69_01097</name>
</gene>
<dbReference type="AlphaFoldDB" id="A0A2W7NCF9"/>
<feature type="chain" id="PRO_5016133231" description="Lumazine-binding protein" evidence="1">
    <location>
        <begin position="19"/>
        <end position="173"/>
    </location>
</feature>
<dbReference type="RefSeq" id="WP_111444808.1">
    <property type="nucleotide sequence ID" value="NZ_QKZK01000007.1"/>
</dbReference>
<dbReference type="PROSITE" id="PS51257">
    <property type="entry name" value="PROKAR_LIPOPROTEIN"/>
    <property type="match status" value="1"/>
</dbReference>
<evidence type="ECO:0000313" key="2">
    <source>
        <dbReference type="EMBL" id="PZX18061.1"/>
    </source>
</evidence>
<feature type="signal peptide" evidence="1">
    <location>
        <begin position="1"/>
        <end position="18"/>
    </location>
</feature>
<evidence type="ECO:0000313" key="3">
    <source>
        <dbReference type="Proteomes" id="UP000249239"/>
    </source>
</evidence>
<name>A0A2W7NCF9_9BACT</name>
<evidence type="ECO:0000256" key="1">
    <source>
        <dbReference type="SAM" id="SignalP"/>
    </source>
</evidence>
<dbReference type="EMBL" id="QKZK01000007">
    <property type="protein sequence ID" value="PZX18061.1"/>
    <property type="molecule type" value="Genomic_DNA"/>
</dbReference>
<keyword evidence="3" id="KW-1185">Reference proteome</keyword>
<dbReference type="Proteomes" id="UP000249239">
    <property type="component" value="Unassembled WGS sequence"/>
</dbReference>
<reference evidence="2 3" key="1">
    <citation type="submission" date="2018-06" db="EMBL/GenBank/DDBJ databases">
        <title>Genomic Encyclopedia of Archaeal and Bacterial Type Strains, Phase II (KMG-II): from individual species to whole genera.</title>
        <authorList>
            <person name="Goeker M."/>
        </authorList>
    </citation>
    <scope>NUCLEOTIDE SEQUENCE [LARGE SCALE GENOMIC DNA]</scope>
    <source>
        <strain evidence="2 3">DSM 6779</strain>
    </source>
</reference>
<proteinExistence type="predicted"/>
<comment type="caution">
    <text evidence="2">The sequence shown here is derived from an EMBL/GenBank/DDBJ whole genome shotgun (WGS) entry which is preliminary data.</text>
</comment>
<organism evidence="2 3">
    <name type="scientific">Breznakibacter xylanolyticus</name>
    <dbReference type="NCBI Taxonomy" id="990"/>
    <lineage>
        <taxon>Bacteria</taxon>
        <taxon>Pseudomonadati</taxon>
        <taxon>Bacteroidota</taxon>
        <taxon>Bacteroidia</taxon>
        <taxon>Marinilabiliales</taxon>
        <taxon>Marinilabiliaceae</taxon>
        <taxon>Breznakibacter</taxon>
    </lineage>
</organism>
<evidence type="ECO:0008006" key="4">
    <source>
        <dbReference type="Google" id="ProtNLM"/>
    </source>
</evidence>
<accession>A0A2W7NCF9</accession>
<keyword evidence="1" id="KW-0732">Signal</keyword>